<dbReference type="AlphaFoldDB" id="A0A8J3MVL2"/>
<accession>A0A8J3MVL2</accession>
<comment type="caution">
    <text evidence="1">The sequence shown here is derived from an EMBL/GenBank/DDBJ whole genome shotgun (WGS) entry which is preliminary data.</text>
</comment>
<sequence>MDAANMRRLYKENGIYGIRHVHSGRMGLMGTSGCIRRRRALIAPPPDVIDKKFYM</sequence>
<proteinExistence type="predicted"/>
<dbReference type="EMBL" id="BNJF01000002">
    <property type="protein sequence ID" value="GHO46625.1"/>
    <property type="molecule type" value="Genomic_DNA"/>
</dbReference>
<dbReference type="Proteomes" id="UP000612362">
    <property type="component" value="Unassembled WGS sequence"/>
</dbReference>
<gene>
    <name evidence="1" type="ORF">KSX_47880</name>
</gene>
<evidence type="ECO:0000313" key="1">
    <source>
        <dbReference type="EMBL" id="GHO46625.1"/>
    </source>
</evidence>
<organism evidence="1 2">
    <name type="scientific">Ktedonospora formicarum</name>
    <dbReference type="NCBI Taxonomy" id="2778364"/>
    <lineage>
        <taxon>Bacteria</taxon>
        <taxon>Bacillati</taxon>
        <taxon>Chloroflexota</taxon>
        <taxon>Ktedonobacteria</taxon>
        <taxon>Ktedonobacterales</taxon>
        <taxon>Ktedonobacteraceae</taxon>
        <taxon>Ktedonospora</taxon>
    </lineage>
</organism>
<keyword evidence="2" id="KW-1185">Reference proteome</keyword>
<reference evidence="1" key="1">
    <citation type="submission" date="2020-10" db="EMBL/GenBank/DDBJ databases">
        <title>Taxonomic study of unclassified bacteria belonging to the class Ktedonobacteria.</title>
        <authorList>
            <person name="Yabe S."/>
            <person name="Wang C.M."/>
            <person name="Zheng Y."/>
            <person name="Sakai Y."/>
            <person name="Cavaletti L."/>
            <person name="Monciardini P."/>
            <person name="Donadio S."/>
        </authorList>
    </citation>
    <scope>NUCLEOTIDE SEQUENCE</scope>
    <source>
        <strain evidence="1">SOSP1-1</strain>
    </source>
</reference>
<protein>
    <submittedName>
        <fullName evidence="1">Uncharacterized protein</fullName>
    </submittedName>
</protein>
<name>A0A8J3MVL2_9CHLR</name>
<evidence type="ECO:0000313" key="2">
    <source>
        <dbReference type="Proteomes" id="UP000612362"/>
    </source>
</evidence>